<proteinExistence type="predicted"/>
<organism evidence="2">
    <name type="scientific">Fusobacterium animalis</name>
    <dbReference type="NCBI Taxonomy" id="76859"/>
    <lineage>
        <taxon>Bacteria</taxon>
        <taxon>Fusobacteriati</taxon>
        <taxon>Fusobacteriota</taxon>
        <taxon>Fusobacteriia</taxon>
        <taxon>Fusobacteriales</taxon>
        <taxon>Fusobacteriaceae</taxon>
        <taxon>Fusobacterium</taxon>
    </lineage>
</organism>
<name>A0A0M3USS3_9FUSO</name>
<protein>
    <submittedName>
        <fullName evidence="2">Uncharacterized protein</fullName>
    </submittedName>
</protein>
<dbReference type="RefSeq" id="WP_032839277.1">
    <property type="nucleotide sequence ID" value="NZ_CP056003.1"/>
</dbReference>
<evidence type="ECO:0000256" key="1">
    <source>
        <dbReference type="SAM" id="Phobius"/>
    </source>
</evidence>
<dbReference type="Proteomes" id="UP000063147">
    <property type="component" value="Chromosome"/>
</dbReference>
<accession>A0A0M3USS3</accession>
<keyword evidence="1" id="KW-0472">Membrane</keyword>
<dbReference type="EMBL" id="CP012713">
    <property type="protein sequence ID" value="ALF18839.1"/>
    <property type="molecule type" value="Genomic_DNA"/>
</dbReference>
<gene>
    <name evidence="2" type="ORF">RN98_00390</name>
</gene>
<evidence type="ECO:0000313" key="2">
    <source>
        <dbReference type="EMBL" id="ALF18839.1"/>
    </source>
</evidence>
<keyword evidence="1" id="KW-1133">Transmembrane helix</keyword>
<dbReference type="PATRIC" id="fig|76859.3.peg.78"/>
<keyword evidence="1" id="KW-0812">Transmembrane</keyword>
<feature type="transmembrane region" description="Helical" evidence="1">
    <location>
        <begin position="42"/>
        <end position="59"/>
    </location>
</feature>
<dbReference type="AlphaFoldDB" id="A0A0M3USS3"/>
<reference evidence="2 3" key="1">
    <citation type="submission" date="2015-09" db="EMBL/GenBank/DDBJ databases">
        <authorList>
            <person name="Jackson K.R."/>
            <person name="Lunt B.L."/>
            <person name="Fisher J.N.B."/>
            <person name="Gardner A.V."/>
            <person name="Bailey M.E."/>
            <person name="Deus L.M."/>
            <person name="Earl A.S."/>
            <person name="Gibby P.D."/>
            <person name="Hartmann K.A."/>
            <person name="Liu J.E."/>
            <person name="Manci A.M."/>
            <person name="Nielsen D.A."/>
            <person name="Solomon M.B."/>
            <person name="Breakwell D.P."/>
            <person name="Burnett S.H."/>
            <person name="Grose J.H."/>
        </authorList>
    </citation>
    <scope>NUCLEOTIDE SEQUENCE [LARGE SCALE GENOMIC DNA]</scope>
    <source>
        <strain evidence="2 3">KCOM 1279</strain>
    </source>
</reference>
<sequence length="89" mass="10194">MLHSIVISNKLGITPVEAFLENYQILNYPLGTDFEFKDGEEVFIGATFGFIFQFIFGFSKVEKRKKVEKLGIETASLFDPRNTIIEIIE</sequence>
<evidence type="ECO:0000313" key="3">
    <source>
        <dbReference type="Proteomes" id="UP000063147"/>
    </source>
</evidence>